<dbReference type="Proteomes" id="UP000704068">
    <property type="component" value="Unassembled WGS sequence"/>
</dbReference>
<keyword evidence="1" id="KW-0732">Signal</keyword>
<dbReference type="SUPFAM" id="SSF56935">
    <property type="entry name" value="Porins"/>
    <property type="match status" value="1"/>
</dbReference>
<protein>
    <recommendedName>
        <fullName evidence="4">Aromatic hydrocarbon degradation protein</fullName>
    </recommendedName>
</protein>
<proteinExistence type="predicted"/>
<feature type="signal peptide" evidence="1">
    <location>
        <begin position="1"/>
        <end position="21"/>
    </location>
</feature>
<evidence type="ECO:0000313" key="2">
    <source>
        <dbReference type="EMBL" id="MBF0970501.1"/>
    </source>
</evidence>
<reference evidence="2" key="1">
    <citation type="submission" date="2020-04" db="EMBL/GenBank/DDBJ databases">
        <title>Deep metagenomics examines the oral microbiome during advanced dental caries in children, revealing novel taxa and co-occurrences with host molecules.</title>
        <authorList>
            <person name="Baker J.L."/>
            <person name="Morton J.T."/>
            <person name="Dinis M."/>
            <person name="Alvarez R."/>
            <person name="Tran N.C."/>
            <person name="Knight R."/>
            <person name="Edlund A."/>
        </authorList>
    </citation>
    <scope>NUCLEOTIDE SEQUENCE</scope>
    <source>
        <strain evidence="2">JCVI_34_bin.1</strain>
    </source>
</reference>
<evidence type="ECO:0008006" key="4">
    <source>
        <dbReference type="Google" id="ProtNLM"/>
    </source>
</evidence>
<evidence type="ECO:0000256" key="1">
    <source>
        <dbReference type="SAM" id="SignalP"/>
    </source>
</evidence>
<dbReference type="Gene3D" id="2.40.160.60">
    <property type="entry name" value="Outer membrane protein transport protein (OMPP1/FadL/TodX)"/>
    <property type="match status" value="1"/>
</dbReference>
<feature type="chain" id="PRO_5037508795" description="Aromatic hydrocarbon degradation protein" evidence="1">
    <location>
        <begin position="22"/>
        <end position="435"/>
    </location>
</feature>
<sequence>MTIRKITLFVSALLAATFAMGQTNGSNSPYSRYGFGLLNDRYSARTTDMAGTGLGSRSGAALNVLNPASYSAIDSLTFLFDAGLTLQNNYLTEGSLKVNARNTSLDYITVGFRLRSRLGFSLGLLPYSTVGYDFSRKSTMQTQAGEVTQTNAYKGDGGLHVAYAGIGWEPLRGLSVGANFGYLWGDIDHSVTSSFSDATISTLRRQYSASLHTYKADFGLQYVQAIGKKHTLTLGLSYGLGHDINRNAFFYDLKSVGNRFVGDTIGTAKAFALPTSFGAGLSWTWNRSLTLSVDYNLQKWADVRMPELSVGADGRYIYNVSKGQLLDRSRFSAGVEYIANEEGLRWRDHVRYRAGFSYASPYVRVNGQDGPKSYIISAGVGLPVNTNYSNRCIVNLGVQYEHVAPGAKTLLKEDYIRFTIGISFNERWFAKWKAQ</sequence>
<accession>A0A929RY93</accession>
<gene>
    <name evidence="2" type="ORF">HXK21_05615</name>
</gene>
<organism evidence="2 3">
    <name type="scientific">Alloprevotella tannerae</name>
    <dbReference type="NCBI Taxonomy" id="76122"/>
    <lineage>
        <taxon>Bacteria</taxon>
        <taxon>Pseudomonadati</taxon>
        <taxon>Bacteroidota</taxon>
        <taxon>Bacteroidia</taxon>
        <taxon>Bacteroidales</taxon>
        <taxon>Prevotellaceae</taxon>
        <taxon>Alloprevotella</taxon>
    </lineage>
</organism>
<evidence type="ECO:0000313" key="3">
    <source>
        <dbReference type="Proteomes" id="UP000704068"/>
    </source>
</evidence>
<dbReference type="AlphaFoldDB" id="A0A929RY93"/>
<name>A0A929RY93_9BACT</name>
<dbReference type="EMBL" id="JABZGR010000014">
    <property type="protein sequence ID" value="MBF0970501.1"/>
    <property type="molecule type" value="Genomic_DNA"/>
</dbReference>
<dbReference type="RefSeq" id="WP_303763973.1">
    <property type="nucleotide sequence ID" value="NZ_JABZGR010000014.1"/>
</dbReference>
<comment type="caution">
    <text evidence="2">The sequence shown here is derived from an EMBL/GenBank/DDBJ whole genome shotgun (WGS) entry which is preliminary data.</text>
</comment>